<reference evidence="4 5" key="1">
    <citation type="submission" date="2015-12" db="EMBL/GenBank/DDBJ databases">
        <title>A stable core within a dynamic pangenome in Sulfolobus acidocaldarius.</title>
        <authorList>
            <person name="Anderson R."/>
            <person name="Kouris A."/>
            <person name="Seward C."/>
            <person name="Campbell K."/>
            <person name="Whitaker R."/>
        </authorList>
    </citation>
    <scope>NUCLEOTIDE SEQUENCE [LARGE SCALE GENOMIC DNA]</scope>
    <source>
        <strain evidence="2 5">GG12-C01-09</strain>
        <strain evidence="3 4">NG05B_CO5_07</strain>
    </source>
</reference>
<feature type="domain" description="Glutamine amidotransferase type-2" evidence="1">
    <location>
        <begin position="1"/>
        <end position="244"/>
    </location>
</feature>
<protein>
    <submittedName>
        <fullName evidence="2">Class II glutamine amidotransferase</fullName>
    </submittedName>
</protein>
<evidence type="ECO:0000313" key="3">
    <source>
        <dbReference type="EMBL" id="ALU32719.1"/>
    </source>
</evidence>
<evidence type="ECO:0000259" key="1">
    <source>
        <dbReference type="PROSITE" id="PS51278"/>
    </source>
</evidence>
<keyword evidence="2" id="KW-0315">Glutamine amidotransferase</keyword>
<dbReference type="EMBL" id="CP013694">
    <property type="protein sequence ID" value="ALU30635.1"/>
    <property type="molecule type" value="Genomic_DNA"/>
</dbReference>
<sequence length="244" mass="27919">MFAYYGSSWSKVEELFNCLSRSAEVDPYFNNSSHKDGWGFVIVTRDKIIHYRSGRPIFEDTLPIKLNDQEMIAVFHARQASAGNPIGSQFSHPYLEVNQNGSIFLAHNGSVDKERLLKEVSMNSEYVVDSELALKFISRFKDLYEGVEVLKGYTKSALNLFLVNISRLGEAELYYLNYVSPSHWDRVKSGRTNASPNYYDLYINSEDGDAVFSSTLSYYCSELGERKAEYSRLTKLGERMKLVQ</sequence>
<evidence type="ECO:0000313" key="5">
    <source>
        <dbReference type="Proteomes" id="UP000065473"/>
    </source>
</evidence>
<gene>
    <name evidence="2" type="ORF">ATY89_08880</name>
    <name evidence="3" type="ORF">ATZ20_00290</name>
</gene>
<dbReference type="Gene3D" id="3.60.20.10">
    <property type="entry name" value="Glutamine Phosphoribosylpyrophosphate, subunit 1, domain 1"/>
    <property type="match status" value="1"/>
</dbReference>
<dbReference type="STRING" id="1435377.SUSAZ_08895"/>
<dbReference type="GO" id="GO:0016740">
    <property type="term" value="F:transferase activity"/>
    <property type="evidence" value="ECO:0007669"/>
    <property type="project" value="UniProtKB-KW"/>
</dbReference>
<dbReference type="Proteomes" id="UP000065473">
    <property type="component" value="Chromosome"/>
</dbReference>
<name>A0A0U3FK00_9CREN</name>
<dbReference type="EMBL" id="CP013695">
    <property type="protein sequence ID" value="ALU32719.1"/>
    <property type="molecule type" value="Genomic_DNA"/>
</dbReference>
<dbReference type="PANTHER" id="PTHR42824">
    <property type="entry name" value="GLUTAMINE AMIDOTRANSFERASE"/>
    <property type="match status" value="1"/>
</dbReference>
<dbReference type="OrthoDB" id="350529at2157"/>
<organism evidence="2 5">
    <name type="scientific">Sulfolobus acidocaldarius</name>
    <dbReference type="NCBI Taxonomy" id="2285"/>
    <lineage>
        <taxon>Archaea</taxon>
        <taxon>Thermoproteota</taxon>
        <taxon>Thermoprotei</taxon>
        <taxon>Sulfolobales</taxon>
        <taxon>Sulfolobaceae</taxon>
        <taxon>Sulfolobus</taxon>
    </lineage>
</organism>
<dbReference type="PANTHER" id="PTHR42824:SF1">
    <property type="entry name" value="GLUTAMINE AMIDOTRANSFERASE YAFJ-RELATED"/>
    <property type="match status" value="1"/>
</dbReference>
<dbReference type="AlphaFoldDB" id="A0A0U3FK00"/>
<dbReference type="SUPFAM" id="SSF56235">
    <property type="entry name" value="N-terminal nucleophile aminohydrolases (Ntn hydrolases)"/>
    <property type="match status" value="1"/>
</dbReference>
<dbReference type="InterPro" id="IPR017932">
    <property type="entry name" value="GATase_2_dom"/>
</dbReference>
<dbReference type="PROSITE" id="PS51278">
    <property type="entry name" value="GATASE_TYPE_2"/>
    <property type="match status" value="1"/>
</dbReference>
<accession>A0A0U3FK00</accession>
<proteinExistence type="predicted"/>
<dbReference type="InterPro" id="IPR029055">
    <property type="entry name" value="Ntn_hydrolases_N"/>
</dbReference>
<keyword evidence="2" id="KW-0808">Transferase</keyword>
<evidence type="ECO:0000313" key="2">
    <source>
        <dbReference type="EMBL" id="ALU30635.1"/>
    </source>
</evidence>
<evidence type="ECO:0000313" key="4">
    <source>
        <dbReference type="Proteomes" id="UP000060043"/>
    </source>
</evidence>
<dbReference type="Proteomes" id="UP000060043">
    <property type="component" value="Chromosome"/>
</dbReference>